<dbReference type="RefSeq" id="XP_031435893.1">
    <property type="nucleotide sequence ID" value="XM_031580033.1"/>
</dbReference>
<feature type="coiled-coil region" evidence="6">
    <location>
        <begin position="627"/>
        <end position="720"/>
    </location>
</feature>
<feature type="coiled-coil region" evidence="6">
    <location>
        <begin position="451"/>
        <end position="482"/>
    </location>
</feature>
<evidence type="ECO:0000256" key="7">
    <source>
        <dbReference type="SAM" id="MobiDB-lite"/>
    </source>
</evidence>
<feature type="region of interest" description="Disordered" evidence="7">
    <location>
        <begin position="51"/>
        <end position="101"/>
    </location>
</feature>
<dbReference type="GO" id="GO:0005789">
    <property type="term" value="C:endoplasmic reticulum membrane"/>
    <property type="evidence" value="ECO:0007669"/>
    <property type="project" value="UniProtKB-SubCell"/>
</dbReference>
<gene>
    <name evidence="11" type="primary">ktn1</name>
</gene>
<dbReference type="KEGG" id="char:105893147"/>
<feature type="transmembrane region" description="Helical" evidence="8">
    <location>
        <begin position="12"/>
        <end position="31"/>
    </location>
</feature>
<dbReference type="GO" id="GO:0007018">
    <property type="term" value="P:microtubule-based movement"/>
    <property type="evidence" value="ECO:0007669"/>
    <property type="project" value="InterPro"/>
</dbReference>
<dbReference type="InterPro" id="IPR007794">
    <property type="entry name" value="Rib_rcpt_KP"/>
</dbReference>
<sequence>MAVELYDSQYLLILAPSLVIALIFLFFWLFMKETSYDEVLARHKTQFKYPSVRPDVRKKNDRKKSKKKEGGGGGGGGGGDSEEEMRDADTPEANTSAVSEEEDLADVVAIAAPAVMATSPVQAEPAVGVRKRRERRQKAPPNATTPAAEEQEVNSSKPFPTSKADPPTPVIKQLTPPPQQNRPPTKAETGSKKKAKKLKTETGLMAEEPACEIKAQLPTPVAKELPVTLAETKSQDPVSSPVNNSTPPLVAVPAAVSSGKRKSSKKQKMESAVALDNAPIQTAVSTGDSVVPDNHQSSYNENAPSPTSGPLRASTKHSKKQKNETDRVENSEVKLKELLSGLSGLALSDAEVVNVVSLLHERSPGALESWYKSATKNDPSVQQQQERERLLNTLQEEASIAKDKVKQLSQELQLEKQKTSRAEGMMREQRVAMEKELNVIQTKSQTNYQELNNYQIKHSQMREQLENQIARLTQENGILRDAVSSATNQMETKQSAELNNLRSECAGLMKELNENGSKLQQEELQRKNLEVNYKQNVSQLEVQLQDAKRRWEELQNYLHSVNAEREKLQATKQDLQNQLMALETEMNNKNKEIQTLHSSLTDTIVSKEQVEQKVMQLLEVSQHSLPDESLQQQAQDLLNENKSLLVQIEGLKSTVASQATTMSHFEELQKLLAEKEQQRMSLEDSLNAERTSGASRETNMQAIHNDNMSLKAELQKLQVQISEQASSQCAVEQLQLSLQERDGKIKTVESVLEAGLIEMANKEEELVVLRDANEMLKWRVEALQEQTSVQASSESVLEELEQQIQEKDVKIKSVEECLQKAMDNGASKEEAIKTLEEQLEALRIEVDQLKGRESQETATDFHSQILELQTQLADKDLELQALLKELEEKAKQVEENQQQQQQAQSDASQEQLIALMEKNKQMSDLQAELVELKEAVELHKRKNNVRCFFAPHWSFKRLSCKNIFSY</sequence>
<feature type="domain" description="Ribosome receptor lysine/proline rich" evidence="9">
    <location>
        <begin position="31"/>
        <end position="164"/>
    </location>
</feature>
<feature type="compositionally biased region" description="Low complexity" evidence="7">
    <location>
        <begin position="139"/>
        <end position="148"/>
    </location>
</feature>
<evidence type="ECO:0000259" key="9">
    <source>
        <dbReference type="Pfam" id="PF05104"/>
    </source>
</evidence>
<protein>
    <submittedName>
        <fullName evidence="11">Kinectin isoform X1</fullName>
    </submittedName>
</protein>
<keyword evidence="6" id="KW-0175">Coiled coil</keyword>
<keyword evidence="5 8" id="KW-0472">Membrane</keyword>
<keyword evidence="10" id="KW-1185">Reference proteome</keyword>
<feature type="coiled-coil region" evidence="6">
    <location>
        <begin position="759"/>
        <end position="942"/>
    </location>
</feature>
<reference evidence="11" key="1">
    <citation type="submission" date="2025-08" db="UniProtKB">
        <authorList>
            <consortium name="RefSeq"/>
        </authorList>
    </citation>
    <scope>IDENTIFICATION</scope>
</reference>
<dbReference type="PANTHER" id="PTHR18864:SF1">
    <property type="entry name" value="KINECTIN"/>
    <property type="match status" value="1"/>
</dbReference>
<dbReference type="InterPro" id="IPR024854">
    <property type="entry name" value="Kinectin"/>
</dbReference>
<feature type="compositionally biased region" description="Low complexity" evidence="7">
    <location>
        <begin position="237"/>
        <end position="248"/>
    </location>
</feature>
<dbReference type="GO" id="GO:0015031">
    <property type="term" value="P:protein transport"/>
    <property type="evidence" value="ECO:0007669"/>
    <property type="project" value="InterPro"/>
</dbReference>
<evidence type="ECO:0000256" key="3">
    <source>
        <dbReference type="ARBA" id="ARBA00022824"/>
    </source>
</evidence>
<evidence type="ECO:0000256" key="4">
    <source>
        <dbReference type="ARBA" id="ARBA00022989"/>
    </source>
</evidence>
<feature type="coiled-coil region" evidence="6">
    <location>
        <begin position="391"/>
        <end position="418"/>
    </location>
</feature>
<feature type="compositionally biased region" description="Polar residues" evidence="7">
    <location>
        <begin position="279"/>
        <end position="308"/>
    </location>
</feature>
<feature type="region of interest" description="Disordered" evidence="7">
    <location>
        <begin position="122"/>
        <end position="331"/>
    </location>
</feature>
<evidence type="ECO:0000256" key="5">
    <source>
        <dbReference type="ARBA" id="ARBA00023136"/>
    </source>
</evidence>
<evidence type="ECO:0000256" key="6">
    <source>
        <dbReference type="SAM" id="Coils"/>
    </source>
</evidence>
<evidence type="ECO:0000256" key="1">
    <source>
        <dbReference type="ARBA" id="ARBA00004389"/>
    </source>
</evidence>
<organism evidence="10 11">
    <name type="scientific">Clupea harengus</name>
    <name type="common">Atlantic herring</name>
    <dbReference type="NCBI Taxonomy" id="7950"/>
    <lineage>
        <taxon>Eukaryota</taxon>
        <taxon>Metazoa</taxon>
        <taxon>Chordata</taxon>
        <taxon>Craniata</taxon>
        <taxon>Vertebrata</taxon>
        <taxon>Euteleostomi</taxon>
        <taxon>Actinopterygii</taxon>
        <taxon>Neopterygii</taxon>
        <taxon>Teleostei</taxon>
        <taxon>Clupei</taxon>
        <taxon>Clupeiformes</taxon>
        <taxon>Clupeoidei</taxon>
        <taxon>Clupeidae</taxon>
        <taxon>Clupea</taxon>
    </lineage>
</organism>
<evidence type="ECO:0000313" key="11">
    <source>
        <dbReference type="RefSeq" id="XP_031435893.1"/>
    </source>
</evidence>
<feature type="compositionally biased region" description="Basic residues" evidence="7">
    <location>
        <begin position="129"/>
        <end position="138"/>
    </location>
</feature>
<dbReference type="GO" id="GO:0019894">
    <property type="term" value="F:kinesin binding"/>
    <property type="evidence" value="ECO:0007669"/>
    <property type="project" value="InterPro"/>
</dbReference>
<dbReference type="GeneID" id="105893147"/>
<dbReference type="OrthoDB" id="5875463at2759"/>
<dbReference type="AlphaFoldDB" id="A0A6P8G928"/>
<keyword evidence="2 8" id="KW-0812">Transmembrane</keyword>
<comment type="subcellular location">
    <subcellularLocation>
        <location evidence="1">Endoplasmic reticulum membrane</location>
        <topology evidence="1">Single-pass membrane protein</topology>
    </subcellularLocation>
</comment>
<name>A0A6P8G928_CLUHA</name>
<keyword evidence="3" id="KW-0256">Endoplasmic reticulum</keyword>
<feature type="coiled-coil region" evidence="6">
    <location>
        <begin position="512"/>
        <end position="599"/>
    </location>
</feature>
<dbReference type="Proteomes" id="UP000515152">
    <property type="component" value="Chromosome 14"/>
</dbReference>
<feature type="compositionally biased region" description="Basic and acidic residues" evidence="7">
    <location>
        <begin position="321"/>
        <end position="331"/>
    </location>
</feature>
<evidence type="ECO:0000256" key="2">
    <source>
        <dbReference type="ARBA" id="ARBA00022692"/>
    </source>
</evidence>
<proteinExistence type="predicted"/>
<evidence type="ECO:0000256" key="8">
    <source>
        <dbReference type="SAM" id="Phobius"/>
    </source>
</evidence>
<evidence type="ECO:0000313" key="10">
    <source>
        <dbReference type="Proteomes" id="UP000515152"/>
    </source>
</evidence>
<keyword evidence="4 8" id="KW-1133">Transmembrane helix</keyword>
<dbReference type="CTD" id="3895"/>
<accession>A0A6P8G928</accession>
<dbReference type="PANTHER" id="PTHR18864">
    <property type="entry name" value="KINECTIN"/>
    <property type="match status" value="1"/>
</dbReference>
<dbReference type="Pfam" id="PF05104">
    <property type="entry name" value="Rib_recp_KP_reg"/>
    <property type="match status" value="1"/>
</dbReference>